<dbReference type="Proteomes" id="UP000291116">
    <property type="component" value="Unassembled WGS sequence"/>
</dbReference>
<name>A0A448ZE07_9STRA</name>
<keyword evidence="4" id="KW-1185">Reference proteome</keyword>
<dbReference type="InterPro" id="IPR008752">
    <property type="entry name" value="Peptidase_M11"/>
</dbReference>
<evidence type="ECO:0000313" key="3">
    <source>
        <dbReference type="EMBL" id="VEU40256.1"/>
    </source>
</evidence>
<feature type="domain" description="Peptidase M11 gametolysin" evidence="2">
    <location>
        <begin position="374"/>
        <end position="487"/>
    </location>
</feature>
<dbReference type="SUPFAM" id="SSF55486">
    <property type="entry name" value="Metalloproteases ('zincins'), catalytic domain"/>
    <property type="match status" value="1"/>
</dbReference>
<feature type="region of interest" description="Disordered" evidence="1">
    <location>
        <begin position="744"/>
        <end position="773"/>
    </location>
</feature>
<gene>
    <name evidence="3" type="ORF">PSNMU_V1.4_AUG-EV-PASAV3_0071440</name>
</gene>
<organism evidence="3 4">
    <name type="scientific">Pseudo-nitzschia multistriata</name>
    <dbReference type="NCBI Taxonomy" id="183589"/>
    <lineage>
        <taxon>Eukaryota</taxon>
        <taxon>Sar</taxon>
        <taxon>Stramenopiles</taxon>
        <taxon>Ochrophyta</taxon>
        <taxon>Bacillariophyta</taxon>
        <taxon>Bacillariophyceae</taxon>
        <taxon>Bacillariophycidae</taxon>
        <taxon>Bacillariales</taxon>
        <taxon>Bacillariaceae</taxon>
        <taxon>Pseudo-nitzschia</taxon>
    </lineage>
</organism>
<feature type="compositionally biased region" description="Basic and acidic residues" evidence="1">
    <location>
        <begin position="842"/>
        <end position="861"/>
    </location>
</feature>
<evidence type="ECO:0000256" key="1">
    <source>
        <dbReference type="SAM" id="MobiDB-lite"/>
    </source>
</evidence>
<evidence type="ECO:0000259" key="2">
    <source>
        <dbReference type="Pfam" id="PF05548"/>
    </source>
</evidence>
<protein>
    <recommendedName>
        <fullName evidence="2">Peptidase M11 gametolysin domain-containing protein</fullName>
    </recommendedName>
</protein>
<dbReference type="Pfam" id="PF05548">
    <property type="entry name" value="Peptidase_M11"/>
    <property type="match status" value="1"/>
</dbReference>
<feature type="region of interest" description="Disordered" evidence="1">
    <location>
        <begin position="842"/>
        <end position="862"/>
    </location>
</feature>
<proteinExistence type="predicted"/>
<sequence>MAEGQQPLPPKRQTTPRFCVVVPRKRLSPSLGALAALLLLSVFFQASSSETTVLAPKREGPAAAANANANAKATSAAAGSPVHHRSFRRGLRQDTECILYLGLLEREPGAGIRGGGKAGSTSHEAVWSCELPMEAVGGEGSTVPGMGGTTGGFGSSSSMGTMLVAIEGLRPGFFEEGGAVSGATILRISEGCYLEGTRTSPGPQGKTKGTLKTRDPATILTRMVVPPEATVELSAQGQGSASPIFFHRTRNLRPRGKSSNSRSSYPHPRGPVDHDPDHPLVHRAIPTVGSLTTLVVRVVGPSGIAPVDDIEATRNNVFQDAVCLKSQIEACSKGQLVIDPFSGTTQAGKVVEGGVVDVAIDVDPAPGNRDILKHRANWMATRVLGNLEEQFDLVLFCLPPGTGRDWIGFASVGRFDSYYNNQWCGRVSIQLHEVGHSLNLAHSGEKKAGTSDYDDQSGMMGFSYPRDDWPRMCFNPAKSYQLGWYKRQQLAIDPTKMLLADHQGYGVEGEGEGESESYGIGYDTDDDTDDDTVSTAKPISTTTTETSATSVFVFNGVADYRATDDYYDDYIGDDDDDSNHHNATAVFPASADADADAGDNDHTDDRAVVVLRLRETGSGTDYFVGFNRASGANQETQEDANEIVVVEKPSGGSYGYGQSWKVAALGTKGQSIVVPFRGSLVSAFVEIKLLADTTTGYSGSNTNTNQAPINAPVAITSYRRADPCGNGERTLLFEARGMTDGLGGREASWSLRVDPDKKASGNNADENAASASGARGGYLGFGSGYGPRESFRRDFEVCQNTCYIFAISETGGDDPSGSEGEAAWGGVVEGFLNGEKVFDTRDEPKQNQKQNHEPPEHDLHSHSHSYSFCIDPLPLCRDSPTFRIRTGKGKNKKTRKGCKWVRENPKKRCRRQWKGKPLSKRCPVSCDLC</sequence>
<dbReference type="OrthoDB" id="541044at2759"/>
<feature type="compositionally biased region" description="Basic residues" evidence="1">
    <location>
        <begin position="247"/>
        <end position="256"/>
    </location>
</feature>
<accession>A0A448ZE07</accession>
<reference evidence="3 4" key="1">
    <citation type="submission" date="2019-01" db="EMBL/GenBank/DDBJ databases">
        <authorList>
            <person name="Ferrante I. M."/>
        </authorList>
    </citation>
    <scope>NUCLEOTIDE SEQUENCE [LARGE SCALE GENOMIC DNA]</scope>
    <source>
        <strain evidence="3 4">B856</strain>
    </source>
</reference>
<evidence type="ECO:0000313" key="4">
    <source>
        <dbReference type="Proteomes" id="UP000291116"/>
    </source>
</evidence>
<dbReference type="AlphaFoldDB" id="A0A448ZE07"/>
<feature type="region of interest" description="Disordered" evidence="1">
    <location>
        <begin position="242"/>
        <end position="280"/>
    </location>
</feature>
<dbReference type="EMBL" id="CAACVS010000269">
    <property type="protein sequence ID" value="VEU40256.1"/>
    <property type="molecule type" value="Genomic_DNA"/>
</dbReference>
<feature type="compositionally biased region" description="Basic and acidic residues" evidence="1">
    <location>
        <begin position="270"/>
        <end position="280"/>
    </location>
</feature>